<dbReference type="EMBL" id="LN885086">
    <property type="protein sequence ID" value="CUQ65363.1"/>
    <property type="molecule type" value="Genomic_DNA"/>
</dbReference>
<name>A0A0S4KLT0_9BACT</name>
<gene>
    <name evidence="1" type="ORF">NITINOP_0387</name>
</gene>
<proteinExistence type="predicted"/>
<dbReference type="AlphaFoldDB" id="A0A0S4KLT0"/>
<evidence type="ECO:0000313" key="1">
    <source>
        <dbReference type="EMBL" id="CUQ65363.1"/>
    </source>
</evidence>
<organism evidence="1 2">
    <name type="scientific">Candidatus Nitrospira inopinata</name>
    <dbReference type="NCBI Taxonomy" id="1715989"/>
    <lineage>
        <taxon>Bacteria</taxon>
        <taxon>Pseudomonadati</taxon>
        <taxon>Nitrospirota</taxon>
        <taxon>Nitrospiria</taxon>
        <taxon>Nitrospirales</taxon>
        <taxon>Nitrospiraceae</taxon>
        <taxon>Nitrospira</taxon>
    </lineage>
</organism>
<protein>
    <submittedName>
        <fullName evidence="1">Uncharacterized protein</fullName>
    </submittedName>
</protein>
<keyword evidence="2" id="KW-1185">Reference proteome</keyword>
<dbReference type="RefSeq" id="WP_158023132.1">
    <property type="nucleotide sequence ID" value="NZ_LN885086.1"/>
</dbReference>
<evidence type="ECO:0000313" key="2">
    <source>
        <dbReference type="Proteomes" id="UP000066284"/>
    </source>
</evidence>
<dbReference type="Proteomes" id="UP000066284">
    <property type="component" value="Chromosome 1"/>
</dbReference>
<accession>A0A0S4KLT0</accession>
<dbReference type="OrthoDB" id="9814451at2"/>
<dbReference type="STRING" id="1715989.NITINOP_0387"/>
<dbReference type="KEGG" id="nio:NITINOP_0387"/>
<reference evidence="2" key="1">
    <citation type="submission" date="2015-09" db="EMBL/GenBank/DDBJ databases">
        <authorList>
            <person name="Daims H."/>
        </authorList>
    </citation>
    <scope>NUCLEOTIDE SEQUENCE [LARGE SCALE GENOMIC DNA]</scope>
</reference>
<sequence>MRSRFRNNRLFRLMVLAWVGLWVLAVPFVHVHPEADHQHGKEGHAHGSLVHTIWSPDLECEGDRDGDSDQTQDEPDGAVEDLDHLFHRGGRHAEFALTMLGDSSDRRLVASPLVHAMAVAQPGSPAPDCEVRFGRPTEDKPRFVSLLSDRLSRAPPPVLA</sequence>